<dbReference type="AlphaFoldDB" id="A0A1H6JJR8"/>
<organism evidence="1 2">
    <name type="scientific">Bathymodiolus azoricus thioautotrophic gill symbiont</name>
    <dbReference type="NCBI Taxonomy" id="235205"/>
    <lineage>
        <taxon>Bacteria</taxon>
        <taxon>Pseudomonadati</taxon>
        <taxon>Pseudomonadota</taxon>
        <taxon>Gammaproteobacteria</taxon>
        <taxon>sulfur-oxidizing symbionts</taxon>
    </lineage>
</organism>
<accession>A0A1H6JJR8</accession>
<evidence type="ECO:0000313" key="1">
    <source>
        <dbReference type="EMBL" id="SEH60750.1"/>
    </source>
</evidence>
<reference evidence="2" key="1">
    <citation type="submission" date="2016-06" db="EMBL/GenBank/DDBJ databases">
        <authorList>
            <person name="Petersen J."/>
            <person name="Sayavedra L."/>
        </authorList>
    </citation>
    <scope>NUCLEOTIDE SEQUENCE [LARGE SCALE GENOMIC DNA]</scope>
    <source>
        <strain evidence="2">BazSymA</strain>
    </source>
</reference>
<dbReference type="EMBL" id="CDSC02000038">
    <property type="protein sequence ID" value="SEH60750.1"/>
    <property type="molecule type" value="Genomic_DNA"/>
</dbReference>
<proteinExistence type="predicted"/>
<gene>
    <name evidence="1" type="ORF">BAZSYMA_ACONTIG02487_1</name>
</gene>
<dbReference type="Proteomes" id="UP000198988">
    <property type="component" value="Unassembled WGS sequence"/>
</dbReference>
<sequence>MLFNNLRFFDWHLIQYKIDIFFLFKGVNYVNQDNKTKYVVFANASIG</sequence>
<protein>
    <submittedName>
        <fullName evidence="1">Uncharacterized protein</fullName>
    </submittedName>
</protein>
<evidence type="ECO:0000313" key="2">
    <source>
        <dbReference type="Proteomes" id="UP000198988"/>
    </source>
</evidence>
<name>A0A1H6JJR8_9GAMM</name>